<accession>A0ABW9VHG2</accession>
<dbReference type="InterPro" id="IPR007434">
    <property type="entry name" value="FemAB-like"/>
</dbReference>
<evidence type="ECO:0000313" key="2">
    <source>
        <dbReference type="Proteomes" id="UP000478090"/>
    </source>
</evidence>
<sequence>MRVTAASQSAEFSLIDSLTEIVPADWQALAGEQPMLSHAFLHALHDSGCASEDTGWAPRYLIMRRAGQLVGAMPLYLKSHSRGEYVFDHGWAQAFERNGMPYYPKLLGAIPFTPVTGPRLLVRDAADRPLLAQAAIALARQLDTSSLHILFPCEEDRAALSAAGFMLREGVQFHWENAGYADFEAFLASLKMDKRKKLRQDQRRVAQAGIDFLHLRGGAISADMLAFFYRCYVGTYRAHYSRPYLTLDFFQRLLREQPDSLLLIIARRGDQPVAAALNLIGAGTMYGRYWGTEEYISGLHFETCYMQSIAYCIAHGLARFEGGAQGEHKISRGLIPTPTWSAHWIADARFADAIADFLARETDAIGHYLDELGEHSPYRS</sequence>
<protein>
    <submittedName>
        <fullName evidence="1">GNAT family N-acetyltransferase</fullName>
    </submittedName>
</protein>
<dbReference type="PANTHER" id="PTHR47017:SF1">
    <property type="entry name" value="ACYL-COA"/>
    <property type="match status" value="1"/>
</dbReference>
<name>A0ABW9VHG2_9BURK</name>
<dbReference type="Proteomes" id="UP000478090">
    <property type="component" value="Unassembled WGS sequence"/>
</dbReference>
<comment type="caution">
    <text evidence="1">The sequence shown here is derived from an EMBL/GenBank/DDBJ whole genome shotgun (WGS) entry which is preliminary data.</text>
</comment>
<dbReference type="EMBL" id="WWCM01000001">
    <property type="protein sequence ID" value="MYM38152.1"/>
    <property type="molecule type" value="Genomic_DNA"/>
</dbReference>
<keyword evidence="2" id="KW-1185">Reference proteome</keyword>
<dbReference type="InterPro" id="IPR016181">
    <property type="entry name" value="Acyl_CoA_acyltransferase"/>
</dbReference>
<dbReference type="Gene3D" id="3.40.630.30">
    <property type="match status" value="1"/>
</dbReference>
<organism evidence="1 2">
    <name type="scientific">Duganella qianjiadongensis</name>
    <dbReference type="NCBI Taxonomy" id="2692176"/>
    <lineage>
        <taxon>Bacteria</taxon>
        <taxon>Pseudomonadati</taxon>
        <taxon>Pseudomonadota</taxon>
        <taxon>Betaproteobacteria</taxon>
        <taxon>Burkholderiales</taxon>
        <taxon>Oxalobacteraceae</taxon>
        <taxon>Telluria group</taxon>
        <taxon>Duganella</taxon>
    </lineage>
</organism>
<reference evidence="1 2" key="1">
    <citation type="submission" date="2019-12" db="EMBL/GenBank/DDBJ databases">
        <title>Novel species isolated from a subtropical stream in China.</title>
        <authorList>
            <person name="Lu H."/>
        </authorList>
    </citation>
    <scope>NUCLEOTIDE SEQUENCE [LARGE SCALE GENOMIC DNA]</scope>
    <source>
        <strain evidence="1 2">CY13W</strain>
    </source>
</reference>
<dbReference type="Pfam" id="PF04339">
    <property type="entry name" value="FemAB_like"/>
    <property type="match status" value="1"/>
</dbReference>
<dbReference type="RefSeq" id="WP_161037543.1">
    <property type="nucleotide sequence ID" value="NZ_WWCM01000001.1"/>
</dbReference>
<dbReference type="SUPFAM" id="SSF55729">
    <property type="entry name" value="Acyl-CoA N-acyltransferases (Nat)"/>
    <property type="match status" value="1"/>
</dbReference>
<evidence type="ECO:0000313" key="1">
    <source>
        <dbReference type="EMBL" id="MYM38152.1"/>
    </source>
</evidence>
<proteinExistence type="predicted"/>
<dbReference type="PANTHER" id="PTHR47017">
    <property type="entry name" value="ACYL-COA"/>
    <property type="match status" value="1"/>
</dbReference>
<gene>
    <name evidence="1" type="ORF">GTP27_02310</name>
</gene>